<organism evidence="3 4">
    <name type="scientific">Camelimonas abortus</name>
    <dbReference type="NCBI Taxonomy" id="1017184"/>
    <lineage>
        <taxon>Bacteria</taxon>
        <taxon>Pseudomonadati</taxon>
        <taxon>Pseudomonadota</taxon>
        <taxon>Alphaproteobacteria</taxon>
        <taxon>Hyphomicrobiales</taxon>
        <taxon>Chelatococcaceae</taxon>
        <taxon>Camelimonas</taxon>
    </lineage>
</organism>
<dbReference type="Proteomes" id="UP001595536">
    <property type="component" value="Unassembled WGS sequence"/>
</dbReference>
<evidence type="ECO:0000313" key="3">
    <source>
        <dbReference type="EMBL" id="MFC3266688.1"/>
    </source>
</evidence>
<evidence type="ECO:0008006" key="5">
    <source>
        <dbReference type="Google" id="ProtNLM"/>
    </source>
</evidence>
<accession>A0ABV7LHS0</accession>
<comment type="caution">
    <text evidence="3">The sequence shown here is derived from an EMBL/GenBank/DDBJ whole genome shotgun (WGS) entry which is preliminary data.</text>
</comment>
<proteinExistence type="predicted"/>
<name>A0ABV7LHS0_9HYPH</name>
<feature type="region of interest" description="Disordered" evidence="1">
    <location>
        <begin position="60"/>
        <end position="93"/>
    </location>
</feature>
<dbReference type="EMBL" id="JBHRUV010000048">
    <property type="protein sequence ID" value="MFC3266688.1"/>
    <property type="molecule type" value="Genomic_DNA"/>
</dbReference>
<gene>
    <name evidence="3" type="ORF">ACFOEX_10025</name>
</gene>
<evidence type="ECO:0000313" key="4">
    <source>
        <dbReference type="Proteomes" id="UP001595536"/>
    </source>
</evidence>
<dbReference type="RefSeq" id="WP_376868882.1">
    <property type="nucleotide sequence ID" value="NZ_JBHRUV010000048.1"/>
</dbReference>
<keyword evidence="2" id="KW-0732">Signal</keyword>
<keyword evidence="4" id="KW-1185">Reference proteome</keyword>
<feature type="signal peptide" evidence="2">
    <location>
        <begin position="1"/>
        <end position="21"/>
    </location>
</feature>
<feature type="chain" id="PRO_5045887892" description="PXPV repeat-containing protein" evidence="2">
    <location>
        <begin position="22"/>
        <end position="93"/>
    </location>
</feature>
<sequence>MRPLLCAFFMLAAFAAGAALAAPAASAAAWPRPPLLQPAGFVCGLYGCYYRRPPRHRDWRMQRRGGRRHMLRRDPPPGAHGAPPGHGRHYHNN</sequence>
<evidence type="ECO:0000256" key="2">
    <source>
        <dbReference type="SAM" id="SignalP"/>
    </source>
</evidence>
<evidence type="ECO:0000256" key="1">
    <source>
        <dbReference type="SAM" id="MobiDB-lite"/>
    </source>
</evidence>
<protein>
    <recommendedName>
        <fullName evidence="5">PXPV repeat-containing protein</fullName>
    </recommendedName>
</protein>
<reference evidence="4" key="1">
    <citation type="journal article" date="2019" name="Int. J. Syst. Evol. Microbiol.">
        <title>The Global Catalogue of Microorganisms (GCM) 10K type strain sequencing project: providing services to taxonomists for standard genome sequencing and annotation.</title>
        <authorList>
            <consortium name="The Broad Institute Genomics Platform"/>
            <consortium name="The Broad Institute Genome Sequencing Center for Infectious Disease"/>
            <person name="Wu L."/>
            <person name="Ma J."/>
        </authorList>
    </citation>
    <scope>NUCLEOTIDE SEQUENCE [LARGE SCALE GENOMIC DNA]</scope>
    <source>
        <strain evidence="4">CCM 7941</strain>
    </source>
</reference>
<feature type="compositionally biased region" description="Basic residues" evidence="1">
    <location>
        <begin position="60"/>
        <end position="71"/>
    </location>
</feature>